<reference evidence="1" key="1">
    <citation type="journal article" date="2023" name="Microbiome">
        <title>Phages are unrecognized players in the ecology of the oral pathogen Porphyromonas gingivalis.</title>
        <authorList>
            <person name="Matrishin C.B."/>
            <person name="Haase E.M."/>
            <person name="Dewhirst F.E."/>
            <person name="Mark Welch J.L."/>
            <person name="Miranda-Sanchez F."/>
            <person name="Chen T."/>
            <person name="MacFarland D.C."/>
            <person name="Kauffman K.M."/>
        </authorList>
    </citation>
    <scope>NUCLEOTIDE SEQUENCE</scope>
</reference>
<name>A0AAT9J8D8_9CAUD</name>
<reference evidence="1" key="2">
    <citation type="submission" date="2024-05" db="EMBL/GenBank/DDBJ databases">
        <authorList>
            <person name="Matrishin C.B."/>
            <person name="Kauffman K.M."/>
        </authorList>
    </citation>
    <scope>NUCLEOTIDE SEQUENCE</scope>
</reference>
<proteinExistence type="predicted"/>
<sequence>MRTTNSFFFMSSSDKSAKDFFRTCLEEMLATLPDDSSNVELHLNIEVCSRVNAKGETVLDICSDVDDSTISYSAPLTKTEGGQL</sequence>
<accession>A0AAT9J8D8</accession>
<organism evidence="1">
    <name type="scientific">Porphyromonas phage phage016a_WW2866</name>
    <dbReference type="NCBI Taxonomy" id="3154106"/>
    <lineage>
        <taxon>Viruses</taxon>
        <taxon>Duplodnaviria</taxon>
        <taxon>Heunggongvirae</taxon>
        <taxon>Uroviricota</taxon>
        <taxon>Caudoviricetes</taxon>
        <taxon>Nixviridae</taxon>
        <taxon>Dewhirstvirus</taxon>
        <taxon>Dewhirstvirus pging00J</taxon>
    </lineage>
</organism>
<evidence type="ECO:0000313" key="1">
    <source>
        <dbReference type="EMBL" id="DBA55323.1"/>
    </source>
</evidence>
<protein>
    <submittedName>
        <fullName evidence="1">Uncharacterized protein</fullName>
    </submittedName>
</protein>
<dbReference type="EMBL" id="BK068097">
    <property type="protein sequence ID" value="DBA55323.1"/>
    <property type="molecule type" value="Genomic_DNA"/>
</dbReference>